<evidence type="ECO:0000313" key="2">
    <source>
        <dbReference type="EMBL" id="ELY93145.1"/>
    </source>
</evidence>
<dbReference type="PATRIC" id="fig|1230458.4.peg.1598"/>
<dbReference type="Proteomes" id="UP000011648">
    <property type="component" value="Unassembled WGS sequence"/>
</dbReference>
<reference evidence="2 3" key="1">
    <citation type="journal article" date="2014" name="PLoS Genet.">
        <title>Phylogenetically driven sequencing of extremely halophilic archaea reveals strategies for static and dynamic osmo-response.</title>
        <authorList>
            <person name="Becker E.A."/>
            <person name="Seitzer P.M."/>
            <person name="Tritt A."/>
            <person name="Larsen D."/>
            <person name="Krusor M."/>
            <person name="Yao A.I."/>
            <person name="Wu D."/>
            <person name="Madern D."/>
            <person name="Eisen J.A."/>
            <person name="Darling A.E."/>
            <person name="Facciotti M.T."/>
        </authorList>
    </citation>
    <scope>NUCLEOTIDE SEQUENCE [LARGE SCALE GENOMIC DNA]</scope>
    <source>
        <strain evidence="2 3">DSM 12281</strain>
    </source>
</reference>
<proteinExistence type="predicted"/>
<dbReference type="EMBL" id="AOIL01000020">
    <property type="protein sequence ID" value="ELY93145.1"/>
    <property type="molecule type" value="Genomic_DNA"/>
</dbReference>
<dbReference type="AlphaFoldDB" id="M0A305"/>
<keyword evidence="3" id="KW-1185">Reference proteome</keyword>
<protein>
    <submittedName>
        <fullName evidence="2">Uncharacterized protein</fullName>
    </submittedName>
</protein>
<evidence type="ECO:0000256" key="1">
    <source>
        <dbReference type="SAM" id="MobiDB-lite"/>
    </source>
</evidence>
<comment type="caution">
    <text evidence="2">The sequence shown here is derived from an EMBL/GenBank/DDBJ whole genome shotgun (WGS) entry which is preliminary data.</text>
</comment>
<gene>
    <name evidence="2" type="ORF">C484_08018</name>
</gene>
<evidence type="ECO:0000313" key="3">
    <source>
        <dbReference type="Proteomes" id="UP000011648"/>
    </source>
</evidence>
<feature type="compositionally biased region" description="Basic and acidic residues" evidence="1">
    <location>
        <begin position="15"/>
        <end position="42"/>
    </location>
</feature>
<feature type="region of interest" description="Disordered" evidence="1">
    <location>
        <begin position="15"/>
        <end position="63"/>
    </location>
</feature>
<organism evidence="2 3">
    <name type="scientific">Natrialba taiwanensis DSM 12281</name>
    <dbReference type="NCBI Taxonomy" id="1230458"/>
    <lineage>
        <taxon>Archaea</taxon>
        <taxon>Methanobacteriati</taxon>
        <taxon>Methanobacteriota</taxon>
        <taxon>Stenosarchaea group</taxon>
        <taxon>Halobacteria</taxon>
        <taxon>Halobacteriales</taxon>
        <taxon>Natrialbaceae</taxon>
        <taxon>Natrialba</taxon>
    </lineage>
</organism>
<name>M0A305_9EURY</name>
<accession>M0A305</accession>
<sequence length="305" mass="32852">MFSVDSVMNGRYSDFEELRPTGEASHIPDTRLDDGCEGDPRRQRVATSAGSYPDAPTADDNECRSCGAPVPDGQTKCRFCLTNHLGSDATSTNEAASTTFLGIVHLVVESTTFYGAVAKGGAAANLLSANEAEPAVDDYTLIYDLDEAPARQLAEQWPSLPDAVQVSSAEGERLLSAARDRTGWHGQEASERQEQAPTRLYDQRGDGIRDASRLDAVLNNADDAVWLVPAMGLTESAGEAAADRQVSSVPTTHELDCQNCERATDHRFKTHESVPDEAWTGQPIWECRVCGSARYGPSKAGQDLS</sequence>
<dbReference type="STRING" id="1230458.C484_08018"/>